<dbReference type="FunFam" id="3.40.50.300:FF:000016">
    <property type="entry name" value="Oligopeptide ABC transporter ATP-binding component"/>
    <property type="match status" value="1"/>
</dbReference>
<evidence type="ECO:0000256" key="1">
    <source>
        <dbReference type="ARBA" id="ARBA00005417"/>
    </source>
</evidence>
<evidence type="ECO:0000256" key="2">
    <source>
        <dbReference type="ARBA" id="ARBA00022448"/>
    </source>
</evidence>
<dbReference type="Pfam" id="PF08352">
    <property type="entry name" value="oligo_HPY"/>
    <property type="match status" value="1"/>
</dbReference>
<dbReference type="AlphaFoldDB" id="G9WX53"/>
<dbReference type="CDD" id="cd03257">
    <property type="entry name" value="ABC_NikE_OppD_transporters"/>
    <property type="match status" value="1"/>
</dbReference>
<dbReference type="Proteomes" id="UP000003527">
    <property type="component" value="Unassembled WGS sequence"/>
</dbReference>
<keyword evidence="7" id="KW-1185">Reference proteome</keyword>
<dbReference type="GO" id="GO:0005524">
    <property type="term" value="F:ATP binding"/>
    <property type="evidence" value="ECO:0007669"/>
    <property type="project" value="UniProtKB-KW"/>
</dbReference>
<keyword evidence="3" id="KW-0547">Nucleotide-binding</keyword>
<evidence type="ECO:0000256" key="4">
    <source>
        <dbReference type="ARBA" id="ARBA00022840"/>
    </source>
</evidence>
<dbReference type="GO" id="GO:0015833">
    <property type="term" value="P:peptide transport"/>
    <property type="evidence" value="ECO:0007669"/>
    <property type="project" value="InterPro"/>
</dbReference>
<name>G9WX53_9FIRM</name>
<dbReference type="EMBL" id="AFZD01000021">
    <property type="protein sequence ID" value="EHL09386.1"/>
    <property type="molecule type" value="Genomic_DNA"/>
</dbReference>
<dbReference type="PROSITE" id="PS50893">
    <property type="entry name" value="ABC_TRANSPORTER_2"/>
    <property type="match status" value="1"/>
</dbReference>
<feature type="domain" description="ABC transporter" evidence="5">
    <location>
        <begin position="20"/>
        <end position="271"/>
    </location>
</feature>
<reference evidence="6 7" key="1">
    <citation type="submission" date="2011-08" db="EMBL/GenBank/DDBJ databases">
        <title>The Genome Sequence of Oribacterium sp. ACB7.</title>
        <authorList>
            <consortium name="The Broad Institute Genome Sequencing Platform"/>
            <person name="Earl A."/>
            <person name="Ward D."/>
            <person name="Feldgarden M."/>
            <person name="Gevers D."/>
            <person name="Sizova M."/>
            <person name="Hazen A."/>
            <person name="Epstein S."/>
            <person name="Young S.K."/>
            <person name="Zeng Q."/>
            <person name="Gargeya S."/>
            <person name="Fitzgerald M."/>
            <person name="Haas B."/>
            <person name="Abouelleil A."/>
            <person name="Alvarado L."/>
            <person name="Arachchi H.M."/>
            <person name="Berlin A."/>
            <person name="Brown A."/>
            <person name="Chapman S.B."/>
            <person name="Chen Z."/>
            <person name="Dunbar C."/>
            <person name="Freedman E."/>
            <person name="Gearin G."/>
            <person name="Gellesch M."/>
            <person name="Goldberg J."/>
            <person name="Griggs A."/>
            <person name="Gujja S."/>
            <person name="Heiman D."/>
            <person name="Howarth C."/>
            <person name="Larson L."/>
            <person name="Lui A."/>
            <person name="MacDonald P.J.P."/>
            <person name="Montmayeur A."/>
            <person name="Murphy C."/>
            <person name="Neiman D."/>
            <person name="Pearson M."/>
            <person name="Priest M."/>
            <person name="Roberts A."/>
            <person name="Saif S."/>
            <person name="Shea T."/>
            <person name="Shenoy N."/>
            <person name="Sisk P."/>
            <person name="Stolte C."/>
            <person name="Sykes S."/>
            <person name="Wortman J."/>
            <person name="Nusbaum C."/>
            <person name="Birren B."/>
        </authorList>
    </citation>
    <scope>NUCLEOTIDE SEQUENCE [LARGE SCALE GENOMIC DNA]</scope>
    <source>
        <strain evidence="6 7">ACB7</strain>
    </source>
</reference>
<dbReference type="PANTHER" id="PTHR43776">
    <property type="entry name" value="TRANSPORT ATP-BINDING PROTEIN"/>
    <property type="match status" value="1"/>
</dbReference>
<dbReference type="Gene3D" id="3.40.50.300">
    <property type="entry name" value="P-loop containing nucleotide triphosphate hydrolases"/>
    <property type="match status" value="1"/>
</dbReference>
<dbReference type="GO" id="GO:0016887">
    <property type="term" value="F:ATP hydrolysis activity"/>
    <property type="evidence" value="ECO:0007669"/>
    <property type="project" value="InterPro"/>
</dbReference>
<dbReference type="GO" id="GO:0055085">
    <property type="term" value="P:transmembrane transport"/>
    <property type="evidence" value="ECO:0007669"/>
    <property type="project" value="UniProtKB-ARBA"/>
</dbReference>
<keyword evidence="4" id="KW-0067">ATP-binding</keyword>
<dbReference type="PROSITE" id="PS00211">
    <property type="entry name" value="ABC_TRANSPORTER_1"/>
    <property type="match status" value="1"/>
</dbReference>
<evidence type="ECO:0000256" key="3">
    <source>
        <dbReference type="ARBA" id="ARBA00022741"/>
    </source>
</evidence>
<dbReference type="SUPFAM" id="SSF52540">
    <property type="entry name" value="P-loop containing nucleoside triphosphate hydrolases"/>
    <property type="match status" value="1"/>
</dbReference>
<keyword evidence="2" id="KW-0813">Transport</keyword>
<evidence type="ECO:0000259" key="5">
    <source>
        <dbReference type="PROSITE" id="PS50893"/>
    </source>
</evidence>
<dbReference type="SMART" id="SM00382">
    <property type="entry name" value="AAA"/>
    <property type="match status" value="1"/>
</dbReference>
<protein>
    <recommendedName>
        <fullName evidence="5">ABC transporter domain-containing protein</fullName>
    </recommendedName>
</protein>
<dbReference type="NCBIfam" id="TIGR01727">
    <property type="entry name" value="oligo_HPY"/>
    <property type="match status" value="1"/>
</dbReference>
<dbReference type="InterPro" id="IPR017871">
    <property type="entry name" value="ABC_transporter-like_CS"/>
</dbReference>
<dbReference type="InterPro" id="IPR003439">
    <property type="entry name" value="ABC_transporter-like_ATP-bd"/>
</dbReference>
<evidence type="ECO:0000313" key="6">
    <source>
        <dbReference type="EMBL" id="EHL09386.1"/>
    </source>
</evidence>
<sequence length="343" mass="38352">MEKSEMKDFTPIVHNEENILEVNGLKKYFPIKGGFFNTVVGQVKAIDGISFHIKRGTTMGLVGESGCGKTTTGRAILRLGGEKTAGQVLFNGREVYDIPKNEMNEMRTKMQIIFQDPFSSLSPRLPVGEIIGEAVKEHKLVPMNEYEEYIDKIMDECGLQPFHKGRYPHEFSGGQRQRICIARALALNPEFVVCDEPVSALDVSIQAQVINLLEDLQEKFKLTYLFISHDLSVVEHISDTVGVMYLGNIVEFGDTKDLFANPLHPYTKALFSAIPIPDPEAKMSRIILEGSIPSPANPPSGCKFHTRCKECMKICKNKVPEKKDMGNGHIVYCHLYDDVKGAE</sequence>
<proteinExistence type="inferred from homology"/>
<accession>G9WX53</accession>
<dbReference type="PANTHER" id="PTHR43776:SF7">
    <property type="entry name" value="D,D-DIPEPTIDE TRANSPORT ATP-BINDING PROTEIN DDPF-RELATED"/>
    <property type="match status" value="1"/>
</dbReference>
<comment type="similarity">
    <text evidence="1">Belongs to the ABC transporter superfamily.</text>
</comment>
<dbReference type="InterPro" id="IPR027417">
    <property type="entry name" value="P-loop_NTPase"/>
</dbReference>
<dbReference type="InterPro" id="IPR003593">
    <property type="entry name" value="AAA+_ATPase"/>
</dbReference>
<dbReference type="InterPro" id="IPR050319">
    <property type="entry name" value="ABC_transp_ATP-bind"/>
</dbReference>
<dbReference type="PATRIC" id="fig|796944.3.peg.2180"/>
<dbReference type="InterPro" id="IPR013563">
    <property type="entry name" value="Oligopep_ABC_C"/>
</dbReference>
<organism evidence="6 7">
    <name type="scientific">Oribacterium asaccharolyticum ACB7</name>
    <dbReference type="NCBI Taxonomy" id="796944"/>
    <lineage>
        <taxon>Bacteria</taxon>
        <taxon>Bacillati</taxon>
        <taxon>Bacillota</taxon>
        <taxon>Clostridia</taxon>
        <taxon>Lachnospirales</taxon>
        <taxon>Lachnospiraceae</taxon>
        <taxon>Oribacterium</taxon>
    </lineage>
</organism>
<comment type="caution">
    <text evidence="6">The sequence shown here is derived from an EMBL/GenBank/DDBJ whole genome shotgun (WGS) entry which is preliminary data.</text>
</comment>
<dbReference type="Pfam" id="PF00005">
    <property type="entry name" value="ABC_tran"/>
    <property type="match status" value="1"/>
</dbReference>
<evidence type="ECO:0000313" key="7">
    <source>
        <dbReference type="Proteomes" id="UP000003527"/>
    </source>
</evidence>
<gene>
    <name evidence="6" type="ORF">HMPREF9624_01427</name>
</gene>
<dbReference type="HOGENOM" id="CLU_000604_1_23_9"/>